<keyword evidence="2" id="KW-1185">Reference proteome</keyword>
<dbReference type="Proteomes" id="UP000182771">
    <property type="component" value="Unassembled WGS sequence"/>
</dbReference>
<dbReference type="AlphaFoldDB" id="A0A1H2RGP8"/>
<comment type="caution">
    <text evidence="1">The sequence shown here is derived from an EMBL/GenBank/DDBJ whole genome shotgun (WGS) entry which is preliminary data.</text>
</comment>
<name>A0A1H2RGP8_9FLAO</name>
<dbReference type="OrthoDB" id="1440774at2"/>
<sequence length="232" mass="26618">MKRLLFCLALGIFSLGYGQGNDKILKVTYTHHVLLSEKGDFDTVLYADDTHSQFVFDQKIRSLTTEEGFNLNISPEYYVSNYDFQKEEVQANRVIDKIVLSSQWKNDLVWEITDEEKEIAGYRVRKAITDSYGDKNGDDIYLGKAIAWFTTDIPIPAGPAYYQGLPGLIVSITFDKTRIGYTLKKVEYISKEDYTFVPLTDENAISKEDMIYNYAHSKEVKDVIKAAKKKKK</sequence>
<dbReference type="EMBL" id="FNND01000001">
    <property type="protein sequence ID" value="SDW18408.1"/>
    <property type="molecule type" value="Genomic_DNA"/>
</dbReference>
<protein>
    <submittedName>
        <fullName evidence="1">GLPGLI family protein</fullName>
    </submittedName>
</protein>
<dbReference type="Pfam" id="PF09697">
    <property type="entry name" value="Porph_ging"/>
    <property type="match status" value="1"/>
</dbReference>
<dbReference type="RefSeq" id="WP_016419729.1">
    <property type="nucleotide sequence ID" value="NZ_FNND01000001.1"/>
</dbReference>
<dbReference type="GeneID" id="85017679"/>
<evidence type="ECO:0000313" key="2">
    <source>
        <dbReference type="Proteomes" id="UP000182771"/>
    </source>
</evidence>
<dbReference type="InterPro" id="IPR005901">
    <property type="entry name" value="GLPGLI"/>
</dbReference>
<proteinExistence type="predicted"/>
<evidence type="ECO:0000313" key="1">
    <source>
        <dbReference type="EMBL" id="SDW18408.1"/>
    </source>
</evidence>
<accession>A0A1H2RGP8</accession>
<reference evidence="1 2" key="1">
    <citation type="submission" date="2016-10" db="EMBL/GenBank/DDBJ databases">
        <authorList>
            <person name="Varghese N."/>
            <person name="Submissions S."/>
        </authorList>
    </citation>
    <scope>NUCLEOTIDE SEQUENCE [LARGE SCALE GENOMIC DNA]</scope>
    <source>
        <strain evidence="1 2">DSM 11449</strain>
    </source>
</reference>
<gene>
    <name evidence="1" type="ORF">SAMN05444420_101458</name>
</gene>
<dbReference type="NCBIfam" id="TIGR01200">
    <property type="entry name" value="GLPGLI"/>
    <property type="match status" value="1"/>
</dbReference>
<organism evidence="1 2">
    <name type="scientific">Capnocytophaga granulosa</name>
    <dbReference type="NCBI Taxonomy" id="45242"/>
    <lineage>
        <taxon>Bacteria</taxon>
        <taxon>Pseudomonadati</taxon>
        <taxon>Bacteroidota</taxon>
        <taxon>Flavobacteriia</taxon>
        <taxon>Flavobacteriales</taxon>
        <taxon>Flavobacteriaceae</taxon>
        <taxon>Capnocytophaga</taxon>
    </lineage>
</organism>